<evidence type="ECO:0000256" key="7">
    <source>
        <dbReference type="ARBA" id="ARBA00022741"/>
    </source>
</evidence>
<dbReference type="CDD" id="cd00063">
    <property type="entry name" value="FN3"/>
    <property type="match status" value="1"/>
</dbReference>
<evidence type="ECO:0000256" key="9">
    <source>
        <dbReference type="ARBA" id="ARBA00022840"/>
    </source>
</evidence>
<dbReference type="InterPro" id="IPR003599">
    <property type="entry name" value="Ig_sub"/>
</dbReference>
<feature type="domain" description="Ig-like" evidence="14">
    <location>
        <begin position="758"/>
        <end position="846"/>
    </location>
</feature>
<sequence length="1300" mass="145452">MEKRLRLDCSKRLRELENHLQITDRPSAPGRPSVQDQNVDSVRLLWSSPTHDGGSPIRYYTVEMCMSRKDASDTLSPPQRLPGPVHVPINVSHLSRQARDMKWVKAVTTKQPFVTLFNLAADETYLFRVRADNAVGQSEPSDESESVYVRDVSREIEEPKKRNHDEDEPELINYDRLDAKVDLSEHKPIDINHLPNDLQAKYIICEELGQGAYGTVYRAIEKATGKTWAAKMVKVRPGVKREDVLHEITIMNELNHEKLLNLHEAFDLGNEMCLIEEFVSGGELFEKIMEDDSLMSEQEVRDYMHQILLGLQHMHNNQIVHLDLKPENILLKSKNSTEVKIIDFGLARKLDPKKSVKLLFGTPEFCAPEVVNYQPVGLSTDMWTVGVISYVLLSGLSPFLGDSDEDTLANVSVADWDFDDPSWDDVSDVAKDFICRLMMKDKRRRMTVQEALRHPWITGPLLSAFNDLSEYIKKTQSDETSGPLPSRQKKNFMSLKRWSDDLLPIGRLAKRGAIFRRLTMDGVFERNISFETECAPSVKKQLEDIAANVGDLIATLSCNLAGNPEPHITWFKDNREIVLPSPKYQSRFSEGLSELTVKNIEPSDAGKYSCRATNDLGSITTTANLIVTKRKADTSPAELAKRRTTKMDGDDGETEGCAPLFHHVLTDCSVKIGEQKILCVTNTTLPEPAVQWFHNGYRVYESDPGYLLKHDKGRFELTILSATIEEEGHWRVVGRNAFGECESSCTLSIEIPDGHFAPNFDRPLMDLRCEEGDMMRLCVRISSNPPAKVKWYHNGEELSSDRLKLNEDTFGNYTVTAVSALKTDGGEYKCIATNAVGKAQCSCQVRIGEVLARRAKKADLTKAPRFRMPLANPREIPEGAELVLTCVVTGVPEPTIVWLKGGHRISTADCEIRTYEGICTLTIASASLTDAGSYTCLAENVHGSTESVSVVHIVQSLKNQRSAPRFVEMLTNRSVLEHEEIQLECAVVGKPPPAITWYKDGLKLMLENRMLQYTDRRGLTRLNIMNAMSKDTGEYTCEASNSSGKDFTHGQLKVISMSLGPVTPSSSRCPSPCSPVPPRRLSGFTKPVITRPLVDAEVTVGCRELMELEVDGSAPLTIEWYQNEKLLAESRTLRTYFDGRVAFLKIYDARHEHHGKYTCKISNKLGDVECGATLTINDEVSEQVPDMPVFMKKLEDVTVEKLGDSASFNCLLRGHPQPKLCWLHNGRAIHNEDPSYQSHAGSAGDASLNIPSVSDHLLGTYTAVATNPFGDAHSSADLKLQVPNKKVSFIRITERCGSRN</sequence>
<keyword evidence="6" id="KW-0677">Repeat</keyword>
<dbReference type="FunFam" id="2.60.40.10:FF:000022">
    <property type="entry name" value="Cardiac titin"/>
    <property type="match status" value="1"/>
</dbReference>
<feature type="domain" description="Ig-like" evidence="14">
    <location>
        <begin position="1087"/>
        <end position="1175"/>
    </location>
</feature>
<dbReference type="Pfam" id="PF00069">
    <property type="entry name" value="Pkinase"/>
    <property type="match status" value="1"/>
</dbReference>
<feature type="domain" description="Fibronectin type-III" evidence="15">
    <location>
        <begin position="28"/>
        <end position="152"/>
    </location>
</feature>
<reference evidence="16 17" key="2">
    <citation type="submission" date="2018-11" db="EMBL/GenBank/DDBJ databases">
        <authorList>
            <consortium name="Pathogen Informatics"/>
        </authorList>
    </citation>
    <scope>NUCLEOTIDE SEQUENCE [LARGE SCALE GENOMIC DNA]</scope>
</reference>
<evidence type="ECO:0000256" key="6">
    <source>
        <dbReference type="ARBA" id="ARBA00022737"/>
    </source>
</evidence>
<dbReference type="PROSITE" id="PS50011">
    <property type="entry name" value="PROTEIN_KINASE_DOM"/>
    <property type="match status" value="1"/>
</dbReference>
<dbReference type="FunFam" id="2.60.40.10:FF:001847">
    <property type="entry name" value="Titin homolog"/>
    <property type="match status" value="1"/>
</dbReference>
<dbReference type="CDD" id="cd00096">
    <property type="entry name" value="Ig"/>
    <property type="match status" value="2"/>
</dbReference>
<dbReference type="Proteomes" id="UP000271162">
    <property type="component" value="Unassembled WGS sequence"/>
</dbReference>
<evidence type="ECO:0000256" key="2">
    <source>
        <dbReference type="ARBA" id="ARBA00006692"/>
    </source>
</evidence>
<dbReference type="PROSITE" id="PS50835">
    <property type="entry name" value="IG_LIKE"/>
    <property type="match status" value="7"/>
</dbReference>
<evidence type="ECO:0000313" key="18">
    <source>
        <dbReference type="WBParaSite" id="NBR_0001410301-mRNA-1"/>
    </source>
</evidence>
<keyword evidence="9 12" id="KW-0067">ATP-binding</keyword>
<keyword evidence="4" id="KW-0723">Serine/threonine-protein kinase</keyword>
<evidence type="ECO:0000256" key="8">
    <source>
        <dbReference type="ARBA" id="ARBA00022777"/>
    </source>
</evidence>
<dbReference type="STRING" id="27835.A0A158R1N8"/>
<dbReference type="InterPro" id="IPR011009">
    <property type="entry name" value="Kinase-like_dom_sf"/>
</dbReference>
<dbReference type="PANTHER" id="PTHR47633:SF7">
    <property type="entry name" value="TITIN HOMOLOG"/>
    <property type="match status" value="1"/>
</dbReference>
<accession>A0A158R1N8</accession>
<dbReference type="InterPro" id="IPR013098">
    <property type="entry name" value="Ig_I-set"/>
</dbReference>
<dbReference type="InterPro" id="IPR036179">
    <property type="entry name" value="Ig-like_dom_sf"/>
</dbReference>
<feature type="domain" description="Ig-like" evidence="14">
    <location>
        <begin position="1185"/>
        <end position="1281"/>
    </location>
</feature>
<evidence type="ECO:0000259" key="13">
    <source>
        <dbReference type="PROSITE" id="PS50011"/>
    </source>
</evidence>
<dbReference type="Pfam" id="PF07679">
    <property type="entry name" value="I-set"/>
    <property type="match status" value="7"/>
</dbReference>
<reference evidence="18" key="1">
    <citation type="submission" date="2016-04" db="UniProtKB">
        <authorList>
            <consortium name="WormBaseParasite"/>
        </authorList>
    </citation>
    <scope>IDENTIFICATION</scope>
</reference>
<dbReference type="EMBL" id="UYSL01021244">
    <property type="protein sequence ID" value="VDL77693.1"/>
    <property type="molecule type" value="Genomic_DNA"/>
</dbReference>
<feature type="binding site" evidence="12">
    <location>
        <position position="231"/>
    </location>
    <ligand>
        <name>ATP</name>
        <dbReference type="ChEBI" id="CHEBI:30616"/>
    </ligand>
</feature>
<evidence type="ECO:0000256" key="4">
    <source>
        <dbReference type="ARBA" id="ARBA00022527"/>
    </source>
</evidence>
<feature type="domain" description="Ig-like" evidence="14">
    <location>
        <begin position="864"/>
        <end position="949"/>
    </location>
</feature>
<dbReference type="WBParaSite" id="NBR_0001410301-mRNA-1">
    <property type="protein sequence ID" value="NBR_0001410301-mRNA-1"/>
    <property type="gene ID" value="NBR_0001410301"/>
</dbReference>
<dbReference type="SMART" id="SM00409">
    <property type="entry name" value="IG"/>
    <property type="match status" value="7"/>
</dbReference>
<keyword evidence="11" id="KW-0393">Immunoglobulin domain</keyword>
<dbReference type="SMART" id="SM00220">
    <property type="entry name" value="S_TKc"/>
    <property type="match status" value="1"/>
</dbReference>
<keyword evidence="17" id="KW-1185">Reference proteome</keyword>
<dbReference type="GO" id="GO:0005524">
    <property type="term" value="F:ATP binding"/>
    <property type="evidence" value="ECO:0007669"/>
    <property type="project" value="UniProtKB-UniRule"/>
</dbReference>
<keyword evidence="7 12" id="KW-0547">Nucleotide-binding</keyword>
<dbReference type="OMA" id="IRITERC"/>
<evidence type="ECO:0000256" key="5">
    <source>
        <dbReference type="ARBA" id="ARBA00022679"/>
    </source>
</evidence>
<evidence type="ECO:0000256" key="1">
    <source>
        <dbReference type="ARBA" id="ARBA00004161"/>
    </source>
</evidence>
<dbReference type="GO" id="GO:0019899">
    <property type="term" value="F:enzyme binding"/>
    <property type="evidence" value="ECO:0007669"/>
    <property type="project" value="UniProtKB-ARBA"/>
</dbReference>
<dbReference type="FunFam" id="1.10.510.10:FF:000135">
    <property type="entry name" value="Putative myosin light chain kinase 3"/>
    <property type="match status" value="1"/>
</dbReference>
<dbReference type="SUPFAM" id="SSF49265">
    <property type="entry name" value="Fibronectin type III"/>
    <property type="match status" value="1"/>
</dbReference>
<feature type="domain" description="Ig-like" evidence="14">
    <location>
        <begin position="964"/>
        <end position="1048"/>
    </location>
</feature>
<evidence type="ECO:0000256" key="11">
    <source>
        <dbReference type="ARBA" id="ARBA00023319"/>
    </source>
</evidence>
<evidence type="ECO:0000256" key="3">
    <source>
        <dbReference type="ARBA" id="ARBA00022490"/>
    </source>
</evidence>
<proteinExistence type="inferred from homology"/>
<evidence type="ECO:0000256" key="12">
    <source>
        <dbReference type="PROSITE-ProRule" id="PRU10141"/>
    </source>
</evidence>
<dbReference type="InterPro" id="IPR036116">
    <property type="entry name" value="FN3_sf"/>
</dbReference>
<evidence type="ECO:0000259" key="15">
    <source>
        <dbReference type="PROSITE" id="PS50853"/>
    </source>
</evidence>
<keyword evidence="3" id="KW-0963">Cytoplasm</keyword>
<dbReference type="GO" id="GO:0031672">
    <property type="term" value="C:A band"/>
    <property type="evidence" value="ECO:0007669"/>
    <property type="project" value="UniProtKB-SubCell"/>
</dbReference>
<dbReference type="Gene3D" id="2.60.40.10">
    <property type="entry name" value="Immunoglobulins"/>
    <property type="match status" value="8"/>
</dbReference>
<dbReference type="PROSITE" id="PS00107">
    <property type="entry name" value="PROTEIN_KINASE_ATP"/>
    <property type="match status" value="1"/>
</dbReference>
<dbReference type="InterPro" id="IPR007110">
    <property type="entry name" value="Ig-like_dom"/>
</dbReference>
<dbReference type="GO" id="GO:0004674">
    <property type="term" value="F:protein serine/threonine kinase activity"/>
    <property type="evidence" value="ECO:0007669"/>
    <property type="project" value="UniProtKB-KW"/>
</dbReference>
<dbReference type="PROSITE" id="PS00108">
    <property type="entry name" value="PROTEIN_KINASE_ST"/>
    <property type="match status" value="1"/>
</dbReference>
<dbReference type="InterPro" id="IPR008271">
    <property type="entry name" value="Ser/Thr_kinase_AS"/>
</dbReference>
<name>A0A158R1N8_NIPBR</name>
<dbReference type="InterPro" id="IPR003961">
    <property type="entry name" value="FN3_dom"/>
</dbReference>
<keyword evidence="8" id="KW-0418">Kinase</keyword>
<protein>
    <submittedName>
        <fullName evidence="18">Myosin light chain kinase, smooth muscle (inferred by orthology to a human protein)</fullName>
    </submittedName>
</protein>
<dbReference type="InterPro" id="IPR017441">
    <property type="entry name" value="Protein_kinase_ATP_BS"/>
</dbReference>
<evidence type="ECO:0000256" key="10">
    <source>
        <dbReference type="ARBA" id="ARBA00023157"/>
    </source>
</evidence>
<gene>
    <name evidence="16" type="ORF">NBR_LOCUS14104</name>
</gene>
<dbReference type="FunFam" id="2.60.40.10:FF:000032">
    <property type="entry name" value="palladin isoform X1"/>
    <property type="match status" value="3"/>
</dbReference>
<evidence type="ECO:0000313" key="17">
    <source>
        <dbReference type="Proteomes" id="UP000271162"/>
    </source>
</evidence>
<dbReference type="SMART" id="SM00060">
    <property type="entry name" value="FN3"/>
    <property type="match status" value="1"/>
</dbReference>
<dbReference type="SUPFAM" id="SSF48726">
    <property type="entry name" value="Immunoglobulin"/>
    <property type="match status" value="7"/>
</dbReference>
<comment type="subcellular location">
    <subcellularLocation>
        <location evidence="1">Cytoplasm</location>
        <location evidence="1">Myofibril</location>
        <location evidence="1">Sarcomere</location>
        <location evidence="1">A band</location>
    </subcellularLocation>
</comment>
<keyword evidence="5" id="KW-0808">Transferase</keyword>
<dbReference type="Gene3D" id="3.30.200.20">
    <property type="entry name" value="Phosphorylase Kinase, domain 1"/>
    <property type="match status" value="1"/>
</dbReference>
<comment type="similarity">
    <text evidence="2">Belongs to the protein kinase superfamily. CAMK Ser/Thr protein kinase family.</text>
</comment>
<feature type="domain" description="Ig-like" evidence="14">
    <location>
        <begin position="659"/>
        <end position="748"/>
    </location>
</feature>
<dbReference type="FunFam" id="2.60.40.10:FF:000425">
    <property type="entry name" value="Myosin light chain kinase"/>
    <property type="match status" value="1"/>
</dbReference>
<dbReference type="PROSITE" id="PS50853">
    <property type="entry name" value="FN3"/>
    <property type="match status" value="1"/>
</dbReference>
<dbReference type="InterPro" id="IPR000719">
    <property type="entry name" value="Prot_kinase_dom"/>
</dbReference>
<dbReference type="Pfam" id="PF00041">
    <property type="entry name" value="fn3"/>
    <property type="match status" value="1"/>
</dbReference>
<evidence type="ECO:0000313" key="16">
    <source>
        <dbReference type="EMBL" id="VDL77693.1"/>
    </source>
</evidence>
<dbReference type="SMART" id="SM00408">
    <property type="entry name" value="IGc2"/>
    <property type="match status" value="6"/>
</dbReference>
<dbReference type="InterPro" id="IPR013783">
    <property type="entry name" value="Ig-like_fold"/>
</dbReference>
<feature type="domain" description="Protein kinase" evidence="13">
    <location>
        <begin position="202"/>
        <end position="457"/>
    </location>
</feature>
<keyword evidence="10" id="KW-1015">Disulfide bond</keyword>
<dbReference type="Gene3D" id="1.10.510.10">
    <property type="entry name" value="Transferase(Phosphotransferase) domain 1"/>
    <property type="match status" value="1"/>
</dbReference>
<dbReference type="InterPro" id="IPR003598">
    <property type="entry name" value="Ig_sub2"/>
</dbReference>
<evidence type="ECO:0000259" key="14">
    <source>
        <dbReference type="PROSITE" id="PS50835"/>
    </source>
</evidence>
<feature type="domain" description="Ig-like" evidence="14">
    <location>
        <begin position="536"/>
        <end position="626"/>
    </location>
</feature>
<organism evidence="18">
    <name type="scientific">Nippostrongylus brasiliensis</name>
    <name type="common">Rat hookworm</name>
    <dbReference type="NCBI Taxonomy" id="27835"/>
    <lineage>
        <taxon>Eukaryota</taxon>
        <taxon>Metazoa</taxon>
        <taxon>Ecdysozoa</taxon>
        <taxon>Nematoda</taxon>
        <taxon>Chromadorea</taxon>
        <taxon>Rhabditida</taxon>
        <taxon>Rhabditina</taxon>
        <taxon>Rhabditomorpha</taxon>
        <taxon>Strongyloidea</taxon>
        <taxon>Heligmosomidae</taxon>
        <taxon>Nippostrongylus</taxon>
    </lineage>
</organism>
<dbReference type="SUPFAM" id="SSF56112">
    <property type="entry name" value="Protein kinase-like (PK-like)"/>
    <property type="match status" value="1"/>
</dbReference>
<dbReference type="PANTHER" id="PTHR47633">
    <property type="entry name" value="IMMUNOGLOBULIN"/>
    <property type="match status" value="1"/>
</dbReference>